<feature type="domain" description="Solute-binding protein family 5" evidence="5">
    <location>
        <begin position="77"/>
        <end position="446"/>
    </location>
</feature>
<evidence type="ECO:0000313" key="6">
    <source>
        <dbReference type="EMBL" id="AAM05868.1"/>
    </source>
</evidence>
<accession>Q8TN11</accession>
<evidence type="ECO:0000259" key="5">
    <source>
        <dbReference type="Pfam" id="PF00496"/>
    </source>
</evidence>
<dbReference type="KEGG" id="mac:MA_2482"/>
<dbReference type="STRING" id="188937.MA_2482"/>
<dbReference type="HOGENOM" id="CLU_017028_8_7_2"/>
<dbReference type="OrthoDB" id="131563at2157"/>
<dbReference type="InParanoid" id="Q8TN11"/>
<evidence type="ECO:0000256" key="1">
    <source>
        <dbReference type="ARBA" id="ARBA00004196"/>
    </source>
</evidence>
<reference evidence="6 7" key="1">
    <citation type="journal article" date="2002" name="Genome Res.">
        <title>The genome of Methanosarcina acetivorans reveals extensive metabolic and physiological diversity.</title>
        <authorList>
            <person name="Galagan J.E."/>
            <person name="Nusbaum C."/>
            <person name="Roy A."/>
            <person name="Endrizzi M.G."/>
            <person name="Macdonald P."/>
            <person name="FitzHugh W."/>
            <person name="Calvo S."/>
            <person name="Engels R."/>
            <person name="Smirnov S."/>
            <person name="Atnoor D."/>
            <person name="Brown A."/>
            <person name="Allen N."/>
            <person name="Naylor J."/>
            <person name="Stange-Thomann N."/>
            <person name="DeArellano K."/>
            <person name="Johnson R."/>
            <person name="Linton L."/>
            <person name="McEwan P."/>
            <person name="McKernan K."/>
            <person name="Talamas J."/>
            <person name="Tirrell A."/>
            <person name="Ye W."/>
            <person name="Zimmer A."/>
            <person name="Barber R.D."/>
            <person name="Cann I."/>
            <person name="Graham D.E."/>
            <person name="Grahame D.A."/>
            <person name="Guss A."/>
            <person name="Hedderich R."/>
            <person name="Ingram-Smith C."/>
            <person name="Kuettner C.H."/>
            <person name="Krzycki J.A."/>
            <person name="Leigh J.A."/>
            <person name="Li W."/>
            <person name="Liu J."/>
            <person name="Mukhopadhyay B."/>
            <person name="Reeve J.N."/>
            <person name="Smith K."/>
            <person name="Springer T.A."/>
            <person name="Umayam L.A."/>
            <person name="White O."/>
            <person name="White R.H."/>
            <person name="de Macario E.C."/>
            <person name="Ferry J.G."/>
            <person name="Jarrell K.F."/>
            <person name="Jing H."/>
            <person name="Macario A.J.L."/>
            <person name="Paulsen I."/>
            <person name="Pritchett M."/>
            <person name="Sowers K.R."/>
            <person name="Swanson R.V."/>
            <person name="Zinder S.H."/>
            <person name="Lander E."/>
            <person name="Metcalf W.W."/>
            <person name="Birren B."/>
        </authorList>
    </citation>
    <scope>NUCLEOTIDE SEQUENCE [LARGE SCALE GENOMIC DNA]</scope>
    <source>
        <strain evidence="7">ATCC 35395 / DSM 2834 / JCM 12185 / C2A</strain>
    </source>
</reference>
<dbReference type="RefSeq" id="WP_011022453.1">
    <property type="nucleotide sequence ID" value="NC_003552.1"/>
</dbReference>
<proteinExistence type="inferred from homology"/>
<gene>
    <name evidence="6" type="ordered locus">MA_2482</name>
</gene>
<dbReference type="PROSITE" id="PS51257">
    <property type="entry name" value="PROKAR_LIPOPROTEIN"/>
    <property type="match status" value="1"/>
</dbReference>
<dbReference type="EMBL" id="AE010299">
    <property type="protein sequence ID" value="AAM05868.1"/>
    <property type="molecule type" value="Genomic_DNA"/>
</dbReference>
<dbReference type="GO" id="GO:0043190">
    <property type="term" value="C:ATP-binding cassette (ABC) transporter complex"/>
    <property type="evidence" value="ECO:0007669"/>
    <property type="project" value="InterPro"/>
</dbReference>
<dbReference type="PANTHER" id="PTHR30290:SF10">
    <property type="entry name" value="PERIPLASMIC OLIGOPEPTIDE-BINDING PROTEIN-RELATED"/>
    <property type="match status" value="1"/>
</dbReference>
<dbReference type="GO" id="GO:1904680">
    <property type="term" value="F:peptide transmembrane transporter activity"/>
    <property type="evidence" value="ECO:0000318"/>
    <property type="project" value="GO_Central"/>
</dbReference>
<dbReference type="Pfam" id="PF00496">
    <property type="entry name" value="SBP_bac_5"/>
    <property type="match status" value="1"/>
</dbReference>
<dbReference type="GO" id="GO:0015833">
    <property type="term" value="P:peptide transport"/>
    <property type="evidence" value="ECO:0000318"/>
    <property type="project" value="GO_Central"/>
</dbReference>
<evidence type="ECO:0000313" key="7">
    <source>
        <dbReference type="Proteomes" id="UP000002487"/>
    </source>
</evidence>
<dbReference type="AlphaFoldDB" id="Q8TN11"/>
<dbReference type="EnsemblBacteria" id="AAM05868">
    <property type="protein sequence ID" value="AAM05868"/>
    <property type="gene ID" value="MA_2482"/>
</dbReference>
<dbReference type="Gene3D" id="3.10.105.10">
    <property type="entry name" value="Dipeptide-binding Protein, Domain 3"/>
    <property type="match status" value="1"/>
</dbReference>
<comment type="similarity">
    <text evidence="2">Belongs to the bacterial solute-binding protein 5 family.</text>
</comment>
<keyword evidence="4" id="KW-0732">Signal</keyword>
<organism evidence="6 7">
    <name type="scientific">Methanosarcina acetivorans (strain ATCC 35395 / DSM 2834 / JCM 12185 / C2A)</name>
    <dbReference type="NCBI Taxonomy" id="188937"/>
    <lineage>
        <taxon>Archaea</taxon>
        <taxon>Methanobacteriati</taxon>
        <taxon>Methanobacteriota</taxon>
        <taxon>Stenosarchaea group</taxon>
        <taxon>Methanomicrobia</taxon>
        <taxon>Methanosarcinales</taxon>
        <taxon>Methanosarcinaceae</taxon>
        <taxon>Methanosarcina</taxon>
    </lineage>
</organism>
<name>Q8TN11_METAC</name>
<dbReference type="InterPro" id="IPR000914">
    <property type="entry name" value="SBP_5_dom"/>
</dbReference>
<dbReference type="CDD" id="cd00995">
    <property type="entry name" value="PBP2_NikA_DppA_OppA_like"/>
    <property type="match status" value="1"/>
</dbReference>
<dbReference type="FunFam" id="3.10.105.10:FF:000016">
    <property type="entry name" value="Oligopeptide ABC transporter, solute-binding protein"/>
    <property type="match status" value="1"/>
</dbReference>
<dbReference type="SUPFAM" id="SSF53850">
    <property type="entry name" value="Periplasmic binding protein-like II"/>
    <property type="match status" value="1"/>
</dbReference>
<dbReference type="PIRSF" id="PIRSF002741">
    <property type="entry name" value="MppA"/>
    <property type="match status" value="1"/>
</dbReference>
<dbReference type="PhylomeDB" id="Q8TN11"/>
<dbReference type="FunFam" id="3.40.190.10:FF:000465">
    <property type="entry name" value="Peptide ABC transporter, solute-binding protein"/>
    <property type="match status" value="1"/>
</dbReference>
<evidence type="ECO:0000256" key="3">
    <source>
        <dbReference type="ARBA" id="ARBA00022448"/>
    </source>
</evidence>
<keyword evidence="3" id="KW-0813">Transport</keyword>
<dbReference type="Proteomes" id="UP000002487">
    <property type="component" value="Chromosome"/>
</dbReference>
<sequence length="535" mass="60602">MRQKTIFVVLCLLILSLIVAGCTGTKGTDSKPIETTTKLVIGTTLIPADINLGDTNFGVFTELLCRPSLITVNEKGEIMPFLADSWENINGTTWTFHLNKSAVWEDGVPITAEDVKFMMEYRVAKHPTFSASWSYVDSVDTPDDHTVVIKLNGPFKSFLEDMESPVIPKHVFQSIDDPLKYADKLASLSGGPFSFVNFDKQAGVLTYKVNDNYWGKKPNVDVIEIRTYKTKDVMMLALQNGEIDLPYIYGGNIDYYYLSNILSNKNLKVDIYSPPAVAKVIYFNNNRTPYSSADLRIALSYAIDYSEINRLINGGFGEVADAGFIPASAPNHIETRKMAFDKDKSIAMLDALGYKDTDGDGFREMPDGKKFQPKILMGPEDTSSDNYRIGQLLKKYFNNVGIDIKLVYLDNPTKWDLVETKEDFDLWLGEARTWMLTDYAGYWTGAFDARSWGWAAVTDPEYTTMVDELIKTNDQAGTAKILADMQHYYADKLPSLPLYTRNEIQPYSNEYEGWKYHYIWGIFNLETMYSINQTK</sequence>
<dbReference type="InterPro" id="IPR030678">
    <property type="entry name" value="Peptide/Ni-bd"/>
</dbReference>
<dbReference type="GeneID" id="1474371"/>
<dbReference type="Gene3D" id="3.40.190.10">
    <property type="entry name" value="Periplasmic binding protein-like II"/>
    <property type="match status" value="1"/>
</dbReference>
<keyword evidence="7" id="KW-1185">Reference proteome</keyword>
<comment type="subcellular location">
    <subcellularLocation>
        <location evidence="1">Cell envelope</location>
    </subcellularLocation>
</comment>
<dbReference type="InterPro" id="IPR039424">
    <property type="entry name" value="SBP_5"/>
</dbReference>
<protein>
    <submittedName>
        <fullName evidence="6">Peptide ABC transporter, solute-binding protein</fullName>
    </submittedName>
</protein>
<evidence type="ECO:0000256" key="2">
    <source>
        <dbReference type="ARBA" id="ARBA00005695"/>
    </source>
</evidence>
<dbReference type="PANTHER" id="PTHR30290">
    <property type="entry name" value="PERIPLASMIC BINDING COMPONENT OF ABC TRANSPORTER"/>
    <property type="match status" value="1"/>
</dbReference>
<dbReference type="GO" id="GO:0042597">
    <property type="term" value="C:periplasmic space"/>
    <property type="evidence" value="ECO:0007669"/>
    <property type="project" value="UniProtKB-ARBA"/>
</dbReference>
<evidence type="ECO:0000256" key="4">
    <source>
        <dbReference type="ARBA" id="ARBA00022729"/>
    </source>
</evidence>